<evidence type="ECO:0000256" key="3">
    <source>
        <dbReference type="ARBA" id="ARBA00022722"/>
    </source>
</evidence>
<dbReference type="PANTHER" id="PTHR37984:SF5">
    <property type="entry name" value="PROTEIN NYNRIN-LIKE"/>
    <property type="match status" value="1"/>
</dbReference>
<dbReference type="GO" id="GO:0004519">
    <property type="term" value="F:endonuclease activity"/>
    <property type="evidence" value="ECO:0007669"/>
    <property type="project" value="UniProtKB-KW"/>
</dbReference>
<gene>
    <name evidence="8" type="ORF">g.50636</name>
</gene>
<keyword evidence="3" id="KW-0540">Nuclease</keyword>
<dbReference type="EC" id="2.7.7.49" evidence="1"/>
<name>A0A1B6LD66_9HEMI</name>
<sequence length="198" mass="22831">ERLRAASMTLNPSKCSFGYKEVKILGHVVNEEGIGPDLTKVQVVQDFEPPRRLRNLRSFLGLCNYYRKFVPNYSEIARPLTQLTRKDVRFQWNQEQQDAFQTLKDKLTSSPILRHFSPILPVKLHTDASDLGVGATLIQVENEDSLPVAYGSRRLSEAEKKYTTTEKECIAVVWALQHFRQFLWGRKFTIVVDHHALC</sequence>
<protein>
    <recommendedName>
        <fullName evidence="1">RNA-directed DNA polymerase</fullName>
        <ecNumber evidence="1">2.7.7.49</ecNumber>
    </recommendedName>
</protein>
<dbReference type="FunFam" id="3.30.70.270:FF:000020">
    <property type="entry name" value="Transposon Tf2-6 polyprotein-like Protein"/>
    <property type="match status" value="1"/>
</dbReference>
<dbReference type="InterPro" id="IPR050951">
    <property type="entry name" value="Retrovirus_Pol_polyprotein"/>
</dbReference>
<evidence type="ECO:0000259" key="7">
    <source>
        <dbReference type="Pfam" id="PF17919"/>
    </source>
</evidence>
<dbReference type="Pfam" id="PF17919">
    <property type="entry name" value="RT_RNaseH_2"/>
    <property type="match status" value="1"/>
</dbReference>
<organism evidence="8">
    <name type="scientific">Graphocephala atropunctata</name>
    <dbReference type="NCBI Taxonomy" id="36148"/>
    <lineage>
        <taxon>Eukaryota</taxon>
        <taxon>Metazoa</taxon>
        <taxon>Ecdysozoa</taxon>
        <taxon>Arthropoda</taxon>
        <taxon>Hexapoda</taxon>
        <taxon>Insecta</taxon>
        <taxon>Pterygota</taxon>
        <taxon>Neoptera</taxon>
        <taxon>Paraneoptera</taxon>
        <taxon>Hemiptera</taxon>
        <taxon>Auchenorrhyncha</taxon>
        <taxon>Membracoidea</taxon>
        <taxon>Cicadellidae</taxon>
        <taxon>Cicadellinae</taxon>
        <taxon>Cicadellini</taxon>
        <taxon>Graphocephala</taxon>
    </lineage>
</organism>
<evidence type="ECO:0000256" key="1">
    <source>
        <dbReference type="ARBA" id="ARBA00012493"/>
    </source>
</evidence>
<reference evidence="8" key="1">
    <citation type="submission" date="2015-11" db="EMBL/GenBank/DDBJ databases">
        <title>De novo transcriptome assembly of four potential Pierce s Disease insect vectors from Arizona vineyards.</title>
        <authorList>
            <person name="Tassone E.E."/>
        </authorList>
    </citation>
    <scope>NUCLEOTIDE SEQUENCE</scope>
</reference>
<proteinExistence type="predicted"/>
<dbReference type="PANTHER" id="PTHR37984">
    <property type="entry name" value="PROTEIN CBG26694"/>
    <property type="match status" value="1"/>
</dbReference>
<feature type="non-terminal residue" evidence="8">
    <location>
        <position position="198"/>
    </location>
</feature>
<dbReference type="CDD" id="cd09274">
    <property type="entry name" value="RNase_HI_RT_Ty3"/>
    <property type="match status" value="1"/>
</dbReference>
<dbReference type="InterPro" id="IPR043502">
    <property type="entry name" value="DNA/RNA_pol_sf"/>
</dbReference>
<evidence type="ECO:0000256" key="4">
    <source>
        <dbReference type="ARBA" id="ARBA00022759"/>
    </source>
</evidence>
<dbReference type="EMBL" id="GEBQ01018563">
    <property type="protein sequence ID" value="JAT21414.1"/>
    <property type="molecule type" value="Transcribed_RNA"/>
</dbReference>
<dbReference type="FunFam" id="3.10.20.370:FF:000001">
    <property type="entry name" value="Retrovirus-related Pol polyprotein from transposon 17.6-like protein"/>
    <property type="match status" value="1"/>
</dbReference>
<dbReference type="InterPro" id="IPR041577">
    <property type="entry name" value="RT_RNaseH_2"/>
</dbReference>
<keyword evidence="5" id="KW-0695">RNA-directed DNA polymerase</keyword>
<keyword evidence="4" id="KW-0255">Endonuclease</keyword>
<dbReference type="Gene3D" id="3.30.70.270">
    <property type="match status" value="2"/>
</dbReference>
<feature type="non-terminal residue" evidence="8">
    <location>
        <position position="1"/>
    </location>
</feature>
<keyword evidence="4" id="KW-0378">Hydrolase</keyword>
<keyword evidence="6" id="KW-0511">Multifunctional enzyme</keyword>
<dbReference type="SUPFAM" id="SSF56672">
    <property type="entry name" value="DNA/RNA polymerases"/>
    <property type="match status" value="1"/>
</dbReference>
<feature type="domain" description="Reverse transcriptase/retrotransposon-derived protein RNase H-like" evidence="7">
    <location>
        <begin position="92"/>
        <end position="190"/>
    </location>
</feature>
<accession>A0A1B6LD66</accession>
<dbReference type="InterPro" id="IPR043128">
    <property type="entry name" value="Rev_trsase/Diguanyl_cyclase"/>
</dbReference>
<dbReference type="AlphaFoldDB" id="A0A1B6LD66"/>
<dbReference type="GO" id="GO:0003964">
    <property type="term" value="F:RNA-directed DNA polymerase activity"/>
    <property type="evidence" value="ECO:0007669"/>
    <property type="project" value="UniProtKB-KW"/>
</dbReference>
<evidence type="ECO:0000256" key="5">
    <source>
        <dbReference type="ARBA" id="ARBA00022918"/>
    </source>
</evidence>
<evidence type="ECO:0000256" key="2">
    <source>
        <dbReference type="ARBA" id="ARBA00022695"/>
    </source>
</evidence>
<keyword evidence="2" id="KW-0548">Nucleotidyltransferase</keyword>
<evidence type="ECO:0000313" key="8">
    <source>
        <dbReference type="EMBL" id="JAT21414.1"/>
    </source>
</evidence>
<keyword evidence="2" id="KW-0808">Transferase</keyword>
<evidence type="ECO:0000256" key="6">
    <source>
        <dbReference type="ARBA" id="ARBA00023268"/>
    </source>
</evidence>